<reference evidence="1" key="1">
    <citation type="submission" date="2022-05" db="EMBL/GenBank/DDBJ databases">
        <authorList>
            <person name="Pothier F. J."/>
        </authorList>
    </citation>
    <scope>NUCLEOTIDE SEQUENCE</scope>
    <source>
        <strain evidence="1">DAPP-PG734</strain>
    </source>
</reference>
<accession>A0AAN2FDH0</accession>
<proteinExistence type="predicted"/>
<evidence type="ECO:0000313" key="2">
    <source>
        <dbReference type="Proteomes" id="UP001158961"/>
    </source>
</evidence>
<dbReference type="EMBL" id="OW970315">
    <property type="protein sequence ID" value="CAH6303331.1"/>
    <property type="molecule type" value="Genomic_DNA"/>
</dbReference>
<organism evidence="1 2">
    <name type="scientific">Enterobacter agglomerans</name>
    <name type="common">Erwinia herbicola</name>
    <name type="synonym">Pantoea agglomerans</name>
    <dbReference type="NCBI Taxonomy" id="549"/>
    <lineage>
        <taxon>Bacteria</taxon>
        <taxon>Pseudomonadati</taxon>
        <taxon>Pseudomonadota</taxon>
        <taxon>Gammaproteobacteria</taxon>
        <taxon>Enterobacterales</taxon>
        <taxon>Erwiniaceae</taxon>
        <taxon>Pantoea</taxon>
        <taxon>Pantoea agglomerans group</taxon>
    </lineage>
</organism>
<gene>
    <name evidence="1" type="ORF">DAPPPG734_12885</name>
</gene>
<evidence type="ECO:0000313" key="1">
    <source>
        <dbReference type="EMBL" id="CAH6303331.1"/>
    </source>
</evidence>
<protein>
    <submittedName>
        <fullName evidence="1">Uncharacterized protein</fullName>
    </submittedName>
</protein>
<dbReference type="AlphaFoldDB" id="A0AAN2FDH0"/>
<name>A0AAN2FDH0_ENTAG</name>
<sequence>MIFSRLFNLRRLQACFRCRADCYCINHSNMASFCSLLTARSNFGPVFPLRRILSPCQKPAFFYSGFSGHLILSASSVFTRISMTRYFFQAISWLASSPVAIPKSTASCRGCIIVLASALSLMRLFSAWLISSSAAGNGCSVRHGRRSAPQAISFPFACPESKSDHSLSVIWIASLGITTLISGS</sequence>
<dbReference type="Proteomes" id="UP001158961">
    <property type="component" value="Chromosome"/>
</dbReference>